<proteinExistence type="predicted"/>
<protein>
    <submittedName>
        <fullName evidence="2 4">Uncharacterized protein</fullName>
    </submittedName>
</protein>
<gene>
    <name evidence="2" type="ORF">HPBE_LOCUS745</name>
</gene>
<evidence type="ECO:0000313" key="4">
    <source>
        <dbReference type="WBParaSite" id="HPBE_0000074401-mRNA-1"/>
    </source>
</evidence>
<dbReference type="WBParaSite" id="HPBE_0000074401-mRNA-1">
    <property type="protein sequence ID" value="HPBE_0000074401-mRNA-1"/>
    <property type="gene ID" value="HPBE_0000074401"/>
</dbReference>
<name>A0A183F3K2_HELPZ</name>
<dbReference type="Proteomes" id="UP000050761">
    <property type="component" value="Unassembled WGS sequence"/>
</dbReference>
<keyword evidence="3" id="KW-1185">Reference proteome</keyword>
<reference evidence="2 3" key="1">
    <citation type="submission" date="2018-11" db="EMBL/GenBank/DDBJ databases">
        <authorList>
            <consortium name="Pathogen Informatics"/>
        </authorList>
    </citation>
    <scope>NUCLEOTIDE SEQUENCE [LARGE SCALE GENOMIC DNA]</scope>
</reference>
<reference evidence="4" key="2">
    <citation type="submission" date="2019-09" db="UniProtKB">
        <authorList>
            <consortium name="WormBaseParasite"/>
        </authorList>
    </citation>
    <scope>IDENTIFICATION</scope>
</reference>
<feature type="compositionally biased region" description="Basic residues" evidence="1">
    <location>
        <begin position="83"/>
        <end position="92"/>
    </location>
</feature>
<evidence type="ECO:0000313" key="3">
    <source>
        <dbReference type="Proteomes" id="UP000050761"/>
    </source>
</evidence>
<feature type="region of interest" description="Disordered" evidence="1">
    <location>
        <begin position="76"/>
        <end position="111"/>
    </location>
</feature>
<accession>A0A183F3K2</accession>
<evidence type="ECO:0000256" key="1">
    <source>
        <dbReference type="SAM" id="MobiDB-lite"/>
    </source>
</evidence>
<evidence type="ECO:0000313" key="2">
    <source>
        <dbReference type="EMBL" id="VDO19127.1"/>
    </source>
</evidence>
<dbReference type="AlphaFoldDB" id="A0A183F3K2"/>
<dbReference type="EMBL" id="UZAH01000621">
    <property type="protein sequence ID" value="VDO19127.1"/>
    <property type="molecule type" value="Genomic_DNA"/>
</dbReference>
<accession>A0A3P7U9N4</accession>
<sequence>MNVGPTWVALLPTEGNVDVKALRSLNAEFLLDVGGREFRRNAKTHRPLYARAHAHEWRMGLHGLCRRRRGDHWRRVPEDGRVAKGKTKRCPPRGKPEPTSSNGRSRENDLPSLIMRHRFLNDWLREKIYEGNSTKASSGRSLEALRITGLPF</sequence>
<organism evidence="3 4">
    <name type="scientific">Heligmosomoides polygyrus</name>
    <name type="common">Parasitic roundworm</name>
    <dbReference type="NCBI Taxonomy" id="6339"/>
    <lineage>
        <taxon>Eukaryota</taxon>
        <taxon>Metazoa</taxon>
        <taxon>Ecdysozoa</taxon>
        <taxon>Nematoda</taxon>
        <taxon>Chromadorea</taxon>
        <taxon>Rhabditida</taxon>
        <taxon>Rhabditina</taxon>
        <taxon>Rhabditomorpha</taxon>
        <taxon>Strongyloidea</taxon>
        <taxon>Heligmosomidae</taxon>
        <taxon>Heligmosomoides</taxon>
    </lineage>
</organism>